<comment type="caution">
    <text evidence="2">The sequence shown here is derived from an EMBL/GenBank/DDBJ whole genome shotgun (WGS) entry which is preliminary data.</text>
</comment>
<keyword evidence="3" id="KW-1185">Reference proteome</keyword>
<protein>
    <submittedName>
        <fullName evidence="2">Uncharacterized protein</fullName>
    </submittedName>
</protein>
<sequence>MGAGRGNRTHRHYFSESPKLSSILRGLGSSSSLDYPQPILEKLHLFTGLSVKQLIGGQAQGILDLGKAPIPSSRTAAQDRAARPSPAAAAEHLKNTHMNKSDFACTDYSRPLINSDESQHFS</sequence>
<evidence type="ECO:0000313" key="3">
    <source>
        <dbReference type="Proteomes" id="UP001066276"/>
    </source>
</evidence>
<accession>A0AAV7U749</accession>
<evidence type="ECO:0000256" key="1">
    <source>
        <dbReference type="SAM" id="MobiDB-lite"/>
    </source>
</evidence>
<organism evidence="2 3">
    <name type="scientific">Pleurodeles waltl</name>
    <name type="common">Iberian ribbed newt</name>
    <dbReference type="NCBI Taxonomy" id="8319"/>
    <lineage>
        <taxon>Eukaryota</taxon>
        <taxon>Metazoa</taxon>
        <taxon>Chordata</taxon>
        <taxon>Craniata</taxon>
        <taxon>Vertebrata</taxon>
        <taxon>Euteleostomi</taxon>
        <taxon>Amphibia</taxon>
        <taxon>Batrachia</taxon>
        <taxon>Caudata</taxon>
        <taxon>Salamandroidea</taxon>
        <taxon>Salamandridae</taxon>
        <taxon>Pleurodelinae</taxon>
        <taxon>Pleurodeles</taxon>
    </lineage>
</organism>
<dbReference type="EMBL" id="JANPWB010000005">
    <property type="protein sequence ID" value="KAJ1184154.1"/>
    <property type="molecule type" value="Genomic_DNA"/>
</dbReference>
<dbReference type="AlphaFoldDB" id="A0AAV7U749"/>
<evidence type="ECO:0000313" key="2">
    <source>
        <dbReference type="EMBL" id="KAJ1184154.1"/>
    </source>
</evidence>
<name>A0AAV7U749_PLEWA</name>
<feature type="region of interest" description="Disordered" evidence="1">
    <location>
        <begin position="69"/>
        <end position="96"/>
    </location>
</feature>
<proteinExistence type="predicted"/>
<feature type="compositionally biased region" description="Low complexity" evidence="1">
    <location>
        <begin position="76"/>
        <end position="90"/>
    </location>
</feature>
<gene>
    <name evidence="2" type="ORF">NDU88_000964</name>
</gene>
<reference evidence="2" key="1">
    <citation type="journal article" date="2022" name="bioRxiv">
        <title>Sequencing and chromosome-scale assembly of the giantPleurodeles waltlgenome.</title>
        <authorList>
            <person name="Brown T."/>
            <person name="Elewa A."/>
            <person name="Iarovenko S."/>
            <person name="Subramanian E."/>
            <person name="Araus A.J."/>
            <person name="Petzold A."/>
            <person name="Susuki M."/>
            <person name="Suzuki K.-i.T."/>
            <person name="Hayashi T."/>
            <person name="Toyoda A."/>
            <person name="Oliveira C."/>
            <person name="Osipova E."/>
            <person name="Leigh N.D."/>
            <person name="Simon A."/>
            <person name="Yun M.H."/>
        </authorList>
    </citation>
    <scope>NUCLEOTIDE SEQUENCE</scope>
    <source>
        <strain evidence="2">20211129_DDA</strain>
        <tissue evidence="2">Liver</tissue>
    </source>
</reference>
<dbReference type="Proteomes" id="UP001066276">
    <property type="component" value="Chromosome 3_1"/>
</dbReference>